<dbReference type="KEGG" id="amij:EQM06_07300"/>
<evidence type="ECO:0000256" key="3">
    <source>
        <dbReference type="ARBA" id="ARBA00022676"/>
    </source>
</evidence>
<dbReference type="GO" id="GO:0015648">
    <property type="term" value="F:lipid-linked peptidoglycan transporter activity"/>
    <property type="evidence" value="ECO:0007669"/>
    <property type="project" value="TreeGrafter"/>
</dbReference>
<evidence type="ECO:0000256" key="2">
    <source>
        <dbReference type="ARBA" id="ARBA00022475"/>
    </source>
</evidence>
<dbReference type="GO" id="GO:0009252">
    <property type="term" value="P:peptidoglycan biosynthetic process"/>
    <property type="evidence" value="ECO:0007669"/>
    <property type="project" value="UniProtKB-KW"/>
</dbReference>
<dbReference type="PANTHER" id="PTHR30474:SF1">
    <property type="entry name" value="PEPTIDOGLYCAN GLYCOSYLTRANSFERASE MRDB"/>
    <property type="match status" value="1"/>
</dbReference>
<dbReference type="GO" id="GO:0008360">
    <property type="term" value="P:regulation of cell shape"/>
    <property type="evidence" value="ECO:0007669"/>
    <property type="project" value="UniProtKB-KW"/>
</dbReference>
<feature type="transmembrane region" description="Helical" evidence="11">
    <location>
        <begin position="185"/>
        <end position="203"/>
    </location>
</feature>
<feature type="transmembrane region" description="Helical" evidence="11">
    <location>
        <begin position="161"/>
        <end position="178"/>
    </location>
</feature>
<dbReference type="InterPro" id="IPR018365">
    <property type="entry name" value="Cell_cycle_FtsW-rel_CS"/>
</dbReference>
<dbReference type="GO" id="GO:0032153">
    <property type="term" value="C:cell division site"/>
    <property type="evidence" value="ECO:0007669"/>
    <property type="project" value="TreeGrafter"/>
</dbReference>
<dbReference type="GO" id="GO:0071555">
    <property type="term" value="P:cell wall organization"/>
    <property type="evidence" value="ECO:0007669"/>
    <property type="project" value="UniProtKB-KW"/>
</dbReference>
<name>A0A410PW02_9FIRM</name>
<reference evidence="12 13" key="1">
    <citation type="submission" date="2019-01" db="EMBL/GenBank/DDBJ databases">
        <title>Draft genomes of a novel of Aminipila strains.</title>
        <authorList>
            <person name="Ma S."/>
        </authorList>
    </citation>
    <scope>NUCLEOTIDE SEQUENCE [LARGE SCALE GENOMIC DNA]</scope>
    <source>
        <strain evidence="13">JN-39</strain>
    </source>
</reference>
<dbReference type="GO" id="GO:0051301">
    <property type="term" value="P:cell division"/>
    <property type="evidence" value="ECO:0007669"/>
    <property type="project" value="InterPro"/>
</dbReference>
<organism evidence="12 13">
    <name type="scientific">Aminipila luticellarii</name>
    <dbReference type="NCBI Taxonomy" id="2507160"/>
    <lineage>
        <taxon>Bacteria</taxon>
        <taxon>Bacillati</taxon>
        <taxon>Bacillota</taxon>
        <taxon>Clostridia</taxon>
        <taxon>Peptostreptococcales</taxon>
        <taxon>Anaerovoracaceae</taxon>
        <taxon>Aminipila</taxon>
    </lineage>
</organism>
<dbReference type="NCBIfam" id="TIGR02210">
    <property type="entry name" value="rodA_shape"/>
    <property type="match status" value="1"/>
</dbReference>
<feature type="transmembrane region" description="Helical" evidence="11">
    <location>
        <begin position="47"/>
        <end position="65"/>
    </location>
</feature>
<evidence type="ECO:0000313" key="13">
    <source>
        <dbReference type="Proteomes" id="UP000287601"/>
    </source>
</evidence>
<keyword evidence="7" id="KW-0573">Peptidoglycan synthesis</keyword>
<dbReference type="Proteomes" id="UP000287601">
    <property type="component" value="Chromosome"/>
</dbReference>
<protein>
    <submittedName>
        <fullName evidence="12">Rod shape-determining protein RodA</fullName>
    </submittedName>
</protein>
<evidence type="ECO:0000256" key="4">
    <source>
        <dbReference type="ARBA" id="ARBA00022679"/>
    </source>
</evidence>
<evidence type="ECO:0000256" key="1">
    <source>
        <dbReference type="ARBA" id="ARBA00004141"/>
    </source>
</evidence>
<proteinExistence type="predicted"/>
<keyword evidence="9 11" id="KW-0472">Membrane</keyword>
<keyword evidence="2" id="KW-1003">Cell membrane</keyword>
<evidence type="ECO:0000256" key="8">
    <source>
        <dbReference type="ARBA" id="ARBA00022989"/>
    </source>
</evidence>
<keyword evidence="4" id="KW-0808">Transferase</keyword>
<evidence type="ECO:0000256" key="9">
    <source>
        <dbReference type="ARBA" id="ARBA00023136"/>
    </source>
</evidence>
<dbReference type="InterPro" id="IPR001182">
    <property type="entry name" value="FtsW/RodA"/>
</dbReference>
<dbReference type="PANTHER" id="PTHR30474">
    <property type="entry name" value="CELL CYCLE PROTEIN"/>
    <property type="match status" value="1"/>
</dbReference>
<keyword evidence="13" id="KW-1185">Reference proteome</keyword>
<gene>
    <name evidence="12" type="primary">rodA</name>
    <name evidence="12" type="ORF">EQM06_07300</name>
</gene>
<comment type="subcellular location">
    <subcellularLocation>
        <location evidence="1">Membrane</location>
        <topology evidence="1">Multi-pass membrane protein</topology>
    </subcellularLocation>
</comment>
<feature type="transmembrane region" description="Helical" evidence="11">
    <location>
        <begin position="301"/>
        <end position="319"/>
    </location>
</feature>
<sequence>MKYFWNLFKNIDKILVFLPLCFAAISIMMISSTASQGHFVFDKYVTMQLVAYFLGFIAVGFILLIDYKIFENWEKPLYIVSVLLLLTVYIPGLGVEQYGSRAWINLGIMYFQPSEIVKITFVILLALYFCRNHDTLWSYKGVIMSALYASPFILIVLKEDLGGAIVLCFIWLAMVFYAGIDYRILGKFAVIFTLCLPLVYRFMASHQKERIDAFLHPSNLELGGNYQVWQSKVAIGSGGFFGKGLFQGTQKELKFLPVQKSDFIFSVIVEELGMIGGAVIIGLYTLFLYRIAKIAYNAKDHLGALIAVGFIGMFGFQIFENIAMTMGLMPVTGITLPFISYGGSSVLANMIALGLILNVGIRSKIINF</sequence>
<dbReference type="Pfam" id="PF01098">
    <property type="entry name" value="FTSW_RODA_SPOVE"/>
    <property type="match status" value="1"/>
</dbReference>
<evidence type="ECO:0000256" key="10">
    <source>
        <dbReference type="ARBA" id="ARBA00023316"/>
    </source>
</evidence>
<dbReference type="GO" id="GO:0005886">
    <property type="term" value="C:plasma membrane"/>
    <property type="evidence" value="ECO:0007669"/>
    <property type="project" value="TreeGrafter"/>
</dbReference>
<dbReference type="EMBL" id="CP035281">
    <property type="protein sequence ID" value="QAT43056.1"/>
    <property type="molecule type" value="Genomic_DNA"/>
</dbReference>
<keyword evidence="3" id="KW-0328">Glycosyltransferase</keyword>
<dbReference type="GO" id="GO:0016757">
    <property type="term" value="F:glycosyltransferase activity"/>
    <property type="evidence" value="ECO:0007669"/>
    <property type="project" value="UniProtKB-KW"/>
</dbReference>
<feature type="transmembrane region" description="Helical" evidence="11">
    <location>
        <begin position="107"/>
        <end position="130"/>
    </location>
</feature>
<feature type="transmembrane region" description="Helical" evidence="11">
    <location>
        <begin position="137"/>
        <end position="155"/>
    </location>
</feature>
<feature type="transmembrane region" description="Helical" evidence="11">
    <location>
        <begin position="77"/>
        <end position="95"/>
    </location>
</feature>
<feature type="transmembrane region" description="Helical" evidence="11">
    <location>
        <begin position="263"/>
        <end position="289"/>
    </location>
</feature>
<dbReference type="RefSeq" id="WP_128745705.1">
    <property type="nucleotide sequence ID" value="NZ_CP035281.1"/>
</dbReference>
<dbReference type="PROSITE" id="PS00428">
    <property type="entry name" value="FTSW_RODA_SPOVE"/>
    <property type="match status" value="1"/>
</dbReference>
<keyword evidence="6" id="KW-0133">Cell shape</keyword>
<evidence type="ECO:0000313" key="12">
    <source>
        <dbReference type="EMBL" id="QAT43056.1"/>
    </source>
</evidence>
<accession>A0A410PW02</accession>
<keyword evidence="10" id="KW-0961">Cell wall biogenesis/degradation</keyword>
<evidence type="ECO:0000256" key="5">
    <source>
        <dbReference type="ARBA" id="ARBA00022692"/>
    </source>
</evidence>
<dbReference type="AlphaFoldDB" id="A0A410PW02"/>
<feature type="transmembrane region" description="Helical" evidence="11">
    <location>
        <begin position="339"/>
        <end position="361"/>
    </location>
</feature>
<evidence type="ECO:0000256" key="6">
    <source>
        <dbReference type="ARBA" id="ARBA00022960"/>
    </source>
</evidence>
<evidence type="ECO:0000256" key="11">
    <source>
        <dbReference type="SAM" id="Phobius"/>
    </source>
</evidence>
<keyword evidence="5 11" id="KW-0812">Transmembrane</keyword>
<dbReference type="OrthoDB" id="9812661at2"/>
<dbReference type="InterPro" id="IPR011923">
    <property type="entry name" value="RodA/MrdB"/>
</dbReference>
<evidence type="ECO:0000256" key="7">
    <source>
        <dbReference type="ARBA" id="ARBA00022984"/>
    </source>
</evidence>
<keyword evidence="8 11" id="KW-1133">Transmembrane helix</keyword>